<keyword evidence="4" id="KW-1185">Reference proteome</keyword>
<protein>
    <submittedName>
        <fullName evidence="5">Pentatricopeptide repeat-containing protein At5g66520-like</fullName>
    </submittedName>
</protein>
<evidence type="ECO:0000256" key="1">
    <source>
        <dbReference type="ARBA" id="ARBA00006643"/>
    </source>
</evidence>
<dbReference type="Gene3D" id="1.25.40.10">
    <property type="entry name" value="Tetratricopeptide repeat domain"/>
    <property type="match status" value="2"/>
</dbReference>
<dbReference type="InterPro" id="IPR002885">
    <property type="entry name" value="PPR_rpt"/>
</dbReference>
<dbReference type="FunFam" id="1.25.40.10:FF:000690">
    <property type="entry name" value="Pentatricopeptide repeat-containing protein"/>
    <property type="match status" value="1"/>
</dbReference>
<evidence type="ECO:0000313" key="4">
    <source>
        <dbReference type="Proteomes" id="UP000694853"/>
    </source>
</evidence>
<dbReference type="InterPro" id="IPR046960">
    <property type="entry name" value="PPR_At4g14850-like_plant"/>
</dbReference>
<dbReference type="GO" id="GO:0003729">
    <property type="term" value="F:mRNA binding"/>
    <property type="evidence" value="ECO:0007669"/>
    <property type="project" value="UniProtKB-ARBA"/>
</dbReference>
<evidence type="ECO:0000256" key="3">
    <source>
        <dbReference type="PROSITE-ProRule" id="PRU00708"/>
    </source>
</evidence>
<dbReference type="AlphaFoldDB" id="A0A8B8K3U6"/>
<dbReference type="OrthoDB" id="1675999at2759"/>
<reference evidence="4" key="1">
    <citation type="journal article" date="2019" name="Toxins">
        <title>Detection of Abrin-Like and Prepropulchellin-Like Toxin Genes and Transcripts Using Whole Genome Sequencing and Full-Length Transcript Sequencing of Abrus precatorius.</title>
        <authorList>
            <person name="Hovde B.T."/>
            <person name="Daligault H.E."/>
            <person name="Hanschen E.R."/>
            <person name="Kunde Y.A."/>
            <person name="Johnson M.B."/>
            <person name="Starkenburg S.R."/>
            <person name="Johnson S.L."/>
        </authorList>
    </citation>
    <scope>NUCLEOTIDE SEQUENCE [LARGE SCALE GENOMIC DNA]</scope>
</reference>
<dbReference type="InterPro" id="IPR046848">
    <property type="entry name" value="E_motif"/>
</dbReference>
<feature type="repeat" description="PPR" evidence="3">
    <location>
        <begin position="206"/>
        <end position="240"/>
    </location>
</feature>
<feature type="repeat" description="PPR" evidence="3">
    <location>
        <begin position="310"/>
        <end position="344"/>
    </location>
</feature>
<accession>A0A8B8K3U6</accession>
<dbReference type="PANTHER" id="PTHR47926">
    <property type="entry name" value="PENTATRICOPEPTIDE REPEAT-CONTAINING PROTEIN"/>
    <property type="match status" value="1"/>
</dbReference>
<dbReference type="Pfam" id="PF12854">
    <property type="entry name" value="PPR_1"/>
    <property type="match status" value="1"/>
</dbReference>
<keyword evidence="2" id="KW-0677">Repeat</keyword>
<feature type="repeat" description="PPR" evidence="3">
    <location>
        <begin position="175"/>
        <end position="205"/>
    </location>
</feature>
<dbReference type="GeneID" id="113852380"/>
<dbReference type="GO" id="GO:0009451">
    <property type="term" value="P:RNA modification"/>
    <property type="evidence" value="ECO:0007669"/>
    <property type="project" value="InterPro"/>
</dbReference>
<dbReference type="Pfam" id="PF01535">
    <property type="entry name" value="PPR"/>
    <property type="match status" value="4"/>
</dbReference>
<proteinExistence type="inferred from homology"/>
<gene>
    <name evidence="5" type="primary">LOC113852380</name>
</gene>
<name>A0A8B8K3U6_ABRPR</name>
<dbReference type="RefSeq" id="XP_027338405.1">
    <property type="nucleotide sequence ID" value="XM_027482604.1"/>
</dbReference>
<reference evidence="5" key="2">
    <citation type="submission" date="2025-08" db="UniProtKB">
        <authorList>
            <consortium name="RefSeq"/>
        </authorList>
    </citation>
    <scope>IDENTIFICATION</scope>
    <source>
        <tissue evidence="5">Young leaves</tissue>
    </source>
</reference>
<feature type="repeat" description="PPR" evidence="3">
    <location>
        <begin position="77"/>
        <end position="111"/>
    </location>
</feature>
<dbReference type="Pfam" id="PF20431">
    <property type="entry name" value="E_motif"/>
    <property type="match status" value="1"/>
</dbReference>
<dbReference type="Proteomes" id="UP000694853">
    <property type="component" value="Unplaced"/>
</dbReference>
<dbReference type="NCBIfam" id="TIGR00756">
    <property type="entry name" value="PPR"/>
    <property type="match status" value="3"/>
</dbReference>
<dbReference type="InterPro" id="IPR011990">
    <property type="entry name" value="TPR-like_helical_dom_sf"/>
</dbReference>
<dbReference type="PROSITE" id="PS51375">
    <property type="entry name" value="PPR"/>
    <property type="match status" value="4"/>
</dbReference>
<evidence type="ECO:0000313" key="5">
    <source>
        <dbReference type="RefSeq" id="XP_027338405.1"/>
    </source>
</evidence>
<dbReference type="FunFam" id="1.25.40.10:FF:000348">
    <property type="entry name" value="Pentatricopeptide repeat-containing protein chloroplastic"/>
    <property type="match status" value="1"/>
</dbReference>
<comment type="similarity">
    <text evidence="1">Belongs to the PPR family. PCMP-H subfamily.</text>
</comment>
<dbReference type="PANTHER" id="PTHR47926:SF350">
    <property type="entry name" value="(WILD MALAYSIAN BANANA) HYPOTHETICAL PROTEIN"/>
    <property type="match status" value="1"/>
</dbReference>
<organism evidence="4 5">
    <name type="scientific">Abrus precatorius</name>
    <name type="common">Indian licorice</name>
    <name type="synonym">Glycine abrus</name>
    <dbReference type="NCBI Taxonomy" id="3816"/>
    <lineage>
        <taxon>Eukaryota</taxon>
        <taxon>Viridiplantae</taxon>
        <taxon>Streptophyta</taxon>
        <taxon>Embryophyta</taxon>
        <taxon>Tracheophyta</taxon>
        <taxon>Spermatophyta</taxon>
        <taxon>Magnoliopsida</taxon>
        <taxon>eudicotyledons</taxon>
        <taxon>Gunneridae</taxon>
        <taxon>Pentapetalae</taxon>
        <taxon>rosids</taxon>
        <taxon>fabids</taxon>
        <taxon>Fabales</taxon>
        <taxon>Fabaceae</taxon>
        <taxon>Papilionoideae</taxon>
        <taxon>50 kb inversion clade</taxon>
        <taxon>NPAAA clade</taxon>
        <taxon>indigoferoid/millettioid clade</taxon>
        <taxon>Abreae</taxon>
        <taxon>Abrus</taxon>
    </lineage>
</organism>
<sequence>MTSNSVIHKYSTCLRLLEGLSSSVSMREVKQIHAHAITHDLARFAFVSSKILAFCALSQRGDLRYAQTLFTRMPLLTLFDFNSMIIAFSKHSQFHNASTLFPKMLNDAVRPNSHTFAVLAKACLTESFLQQLHAFITKTGHVSDVYVVSSVIRAYSKHGAIRAARRVFDESSNRNVACWTSLVTGYCNCGLVDEARGLFDAIPQRNDVSYSAMVSGYVRNGRFREGIELFRELKGCASVRPNNSLLVSVLNACAAVGAFEEGKGVHTYVDENGLDLEYEVELGTAMIDFYTKCGCVEAAERVFGNMKVKDVTAWSAMIMGLAINGKNHMALELFAKMEEEGPKPNAVAFIGVLSACNHKDLSGEALRIFRYMSEKYGIVAWIEHYGCVVDVLARSGQIKEALRFIESMPMEADGAIWGSLLNGCVLHGQVELGQKVGRYLIKFEPRHSGRYVLLANVYASVGKWEGVSEMRKLMRERGVPIVSASSFIEIDRTIHKFVVDDKSCSFSGQLYQLLHHLGKKLEDYSVPNDLF</sequence>
<dbReference type="KEGG" id="aprc:113852380"/>
<dbReference type="Pfam" id="PF13041">
    <property type="entry name" value="PPR_2"/>
    <property type="match status" value="1"/>
</dbReference>
<evidence type="ECO:0000256" key="2">
    <source>
        <dbReference type="ARBA" id="ARBA00022737"/>
    </source>
</evidence>